<sequence>HHARLAFACTMASISELTCIYSALILHNYEALANVDIGCLICKEGAGGPACQLGRHQQEVLPPPPLLPQLRRQWQRRKKSLRTLTMTWALGFLTEPLL</sequence>
<dbReference type="Proteomes" id="UP000308365">
    <property type="component" value="Unassembled WGS sequence"/>
</dbReference>
<gene>
    <name evidence="5" type="ORF">EI555_020928</name>
</gene>
<dbReference type="EMBL" id="RWIC01000320">
    <property type="protein sequence ID" value="TKC45604.1"/>
    <property type="molecule type" value="Genomic_DNA"/>
</dbReference>
<proteinExistence type="inferred from homology"/>
<accession>A0A4U1F885</accession>
<evidence type="ECO:0000313" key="6">
    <source>
        <dbReference type="Proteomes" id="UP000308365"/>
    </source>
</evidence>
<comment type="function">
    <text evidence="1">Plays an important role in the elongation step of protein synthesis.</text>
</comment>
<comment type="similarity">
    <text evidence="2">Belongs to the eukaryotic ribosomal protein P1/P2 family.</text>
</comment>
<reference evidence="6" key="1">
    <citation type="journal article" date="2019" name="IScience">
        <title>Narwhal Genome Reveals Long-Term Low Genetic Diversity despite Current Large Abundance Size.</title>
        <authorList>
            <person name="Westbury M.V."/>
            <person name="Petersen B."/>
            <person name="Garde E."/>
            <person name="Heide-Jorgensen M.P."/>
            <person name="Lorenzen E.D."/>
        </authorList>
    </citation>
    <scope>NUCLEOTIDE SEQUENCE [LARGE SCALE GENOMIC DNA]</scope>
</reference>
<evidence type="ECO:0000256" key="2">
    <source>
        <dbReference type="ARBA" id="ARBA00005436"/>
    </source>
</evidence>
<dbReference type="GO" id="GO:0005840">
    <property type="term" value="C:ribosome"/>
    <property type="evidence" value="ECO:0007669"/>
    <property type="project" value="UniProtKB-KW"/>
</dbReference>
<dbReference type="AlphaFoldDB" id="A0A4U1F885"/>
<name>A0A4U1F885_MONMO</name>
<dbReference type="InterPro" id="IPR038716">
    <property type="entry name" value="P1/P2_N_sf"/>
</dbReference>
<dbReference type="GO" id="GO:1990904">
    <property type="term" value="C:ribonucleoprotein complex"/>
    <property type="evidence" value="ECO:0007669"/>
    <property type="project" value="UniProtKB-KW"/>
</dbReference>
<evidence type="ECO:0000256" key="1">
    <source>
        <dbReference type="ARBA" id="ARBA00003362"/>
    </source>
</evidence>
<feature type="non-terminal residue" evidence="5">
    <location>
        <position position="1"/>
    </location>
</feature>
<protein>
    <submittedName>
        <fullName evidence="5">Uncharacterized protein</fullName>
    </submittedName>
</protein>
<dbReference type="Gene3D" id="1.10.10.1410">
    <property type="match status" value="1"/>
</dbReference>
<evidence type="ECO:0000313" key="5">
    <source>
        <dbReference type="EMBL" id="TKC45604.1"/>
    </source>
</evidence>
<comment type="caution">
    <text evidence="5">The sequence shown here is derived from an EMBL/GenBank/DDBJ whole genome shotgun (WGS) entry which is preliminary data.</text>
</comment>
<evidence type="ECO:0000256" key="4">
    <source>
        <dbReference type="ARBA" id="ARBA00023274"/>
    </source>
</evidence>
<keyword evidence="3" id="KW-0689">Ribosomal protein</keyword>
<keyword evidence="4" id="KW-0687">Ribonucleoprotein</keyword>
<evidence type="ECO:0000256" key="3">
    <source>
        <dbReference type="ARBA" id="ARBA00022980"/>
    </source>
</evidence>
<organism evidence="5 6">
    <name type="scientific">Monodon monoceros</name>
    <name type="common">Narwhal</name>
    <name type="synonym">Ceratodon monodon</name>
    <dbReference type="NCBI Taxonomy" id="40151"/>
    <lineage>
        <taxon>Eukaryota</taxon>
        <taxon>Metazoa</taxon>
        <taxon>Chordata</taxon>
        <taxon>Craniata</taxon>
        <taxon>Vertebrata</taxon>
        <taxon>Euteleostomi</taxon>
        <taxon>Mammalia</taxon>
        <taxon>Eutheria</taxon>
        <taxon>Laurasiatheria</taxon>
        <taxon>Artiodactyla</taxon>
        <taxon>Whippomorpha</taxon>
        <taxon>Cetacea</taxon>
        <taxon>Odontoceti</taxon>
        <taxon>Monodontidae</taxon>
        <taxon>Monodon</taxon>
    </lineage>
</organism>